<organism evidence="1 2">
    <name type="scientific">Sorghum bicolor</name>
    <name type="common">Sorghum</name>
    <name type="synonym">Sorghum vulgare</name>
    <dbReference type="NCBI Taxonomy" id="4558"/>
    <lineage>
        <taxon>Eukaryota</taxon>
        <taxon>Viridiplantae</taxon>
        <taxon>Streptophyta</taxon>
        <taxon>Embryophyta</taxon>
        <taxon>Tracheophyta</taxon>
        <taxon>Spermatophyta</taxon>
        <taxon>Magnoliopsida</taxon>
        <taxon>Liliopsida</taxon>
        <taxon>Poales</taxon>
        <taxon>Poaceae</taxon>
        <taxon>PACMAD clade</taxon>
        <taxon>Panicoideae</taxon>
        <taxon>Andropogonodae</taxon>
        <taxon>Andropogoneae</taxon>
        <taxon>Sorghinae</taxon>
        <taxon>Sorghum</taxon>
    </lineage>
</organism>
<reference evidence="2" key="2">
    <citation type="journal article" date="2018" name="Plant J.">
        <title>The Sorghum bicolor reference genome: improved assembly, gene annotations, a transcriptome atlas, and signatures of genome organization.</title>
        <authorList>
            <person name="McCormick R.F."/>
            <person name="Truong S.K."/>
            <person name="Sreedasyam A."/>
            <person name="Jenkins J."/>
            <person name="Shu S."/>
            <person name="Sims D."/>
            <person name="Kennedy M."/>
            <person name="Amirebrahimi M."/>
            <person name="Weers B.D."/>
            <person name="McKinley B."/>
            <person name="Mattison A."/>
            <person name="Morishige D.T."/>
            <person name="Grimwood J."/>
            <person name="Schmutz J."/>
            <person name="Mullet J.E."/>
        </authorList>
    </citation>
    <scope>NUCLEOTIDE SEQUENCE [LARGE SCALE GENOMIC DNA]</scope>
    <source>
        <strain evidence="2">cv. BTx623</strain>
    </source>
</reference>
<dbReference type="AlphaFoldDB" id="A0A1B6Q7Q0"/>
<dbReference type="InParanoid" id="A0A1B6Q7Q0"/>
<keyword evidence="2" id="KW-1185">Reference proteome</keyword>
<protein>
    <submittedName>
        <fullName evidence="1">Uncharacterized protein</fullName>
    </submittedName>
</protein>
<dbReference type="EMBL" id="CM000762">
    <property type="protein sequence ID" value="KXG33949.1"/>
    <property type="molecule type" value="Genomic_DNA"/>
</dbReference>
<gene>
    <name evidence="1" type="ORF">SORBI_3003G394000</name>
</gene>
<dbReference type="Proteomes" id="UP000000768">
    <property type="component" value="Chromosome 3"/>
</dbReference>
<sequence>MAFSRGVTDTGNAVHRSPSRLFPFFNGDESHAWQLPLPEPWFVFKCKCAMRAPERRGSSGVLRGSRRRGLALAGLAIVEYTFWSSIHGVTIGAHLHAALKKRMPGNWSVVGLTRDGFDRSV</sequence>
<reference evidence="1 2" key="1">
    <citation type="journal article" date="2009" name="Nature">
        <title>The Sorghum bicolor genome and the diversification of grasses.</title>
        <authorList>
            <person name="Paterson A.H."/>
            <person name="Bowers J.E."/>
            <person name="Bruggmann R."/>
            <person name="Dubchak I."/>
            <person name="Grimwood J."/>
            <person name="Gundlach H."/>
            <person name="Haberer G."/>
            <person name="Hellsten U."/>
            <person name="Mitros T."/>
            <person name="Poliakov A."/>
            <person name="Schmutz J."/>
            <person name="Spannagl M."/>
            <person name="Tang H."/>
            <person name="Wang X."/>
            <person name="Wicker T."/>
            <person name="Bharti A.K."/>
            <person name="Chapman J."/>
            <person name="Feltus F.A."/>
            <person name="Gowik U."/>
            <person name="Grigoriev I.V."/>
            <person name="Lyons E."/>
            <person name="Maher C.A."/>
            <person name="Martis M."/>
            <person name="Narechania A."/>
            <person name="Otillar R.P."/>
            <person name="Penning B.W."/>
            <person name="Salamov A.A."/>
            <person name="Wang Y."/>
            <person name="Zhang L."/>
            <person name="Carpita N.C."/>
            <person name="Freeling M."/>
            <person name="Gingle A.R."/>
            <person name="Hash C.T."/>
            <person name="Keller B."/>
            <person name="Klein P."/>
            <person name="Kresovich S."/>
            <person name="McCann M.C."/>
            <person name="Ming R."/>
            <person name="Peterson D.G."/>
            <person name="Mehboob-ur-Rahman"/>
            <person name="Ware D."/>
            <person name="Westhoff P."/>
            <person name="Mayer K.F."/>
            <person name="Messing J."/>
            <person name="Rokhsar D.S."/>
        </authorList>
    </citation>
    <scope>NUCLEOTIDE SEQUENCE [LARGE SCALE GENOMIC DNA]</scope>
    <source>
        <strain evidence="2">cv. BTx623</strain>
    </source>
</reference>
<evidence type="ECO:0000313" key="2">
    <source>
        <dbReference type="Proteomes" id="UP000000768"/>
    </source>
</evidence>
<dbReference type="Gramene" id="KXG33949">
    <property type="protein sequence ID" value="KXG33949"/>
    <property type="gene ID" value="SORBI_3003G394000"/>
</dbReference>
<name>A0A1B6Q7Q0_SORBI</name>
<evidence type="ECO:0000313" key="1">
    <source>
        <dbReference type="EMBL" id="KXG33949.1"/>
    </source>
</evidence>
<proteinExistence type="predicted"/>
<accession>A0A1B6Q7Q0</accession>